<keyword evidence="2" id="KW-0129">CBS domain</keyword>
<feature type="domain" description="CBS" evidence="3">
    <location>
        <begin position="8"/>
        <end position="64"/>
    </location>
</feature>
<evidence type="ECO:0000313" key="4">
    <source>
        <dbReference type="EMBL" id="CAA9216603.1"/>
    </source>
</evidence>
<evidence type="ECO:0000256" key="2">
    <source>
        <dbReference type="PROSITE-ProRule" id="PRU00703"/>
    </source>
</evidence>
<dbReference type="AlphaFoldDB" id="A0A6J4H8H9"/>
<dbReference type="InterPro" id="IPR051462">
    <property type="entry name" value="CBS_domain-containing"/>
</dbReference>
<accession>A0A6J4H8H9</accession>
<dbReference type="Pfam" id="PF00571">
    <property type="entry name" value="CBS"/>
    <property type="match status" value="2"/>
</dbReference>
<dbReference type="SUPFAM" id="SSF54631">
    <property type="entry name" value="CBS-domain pair"/>
    <property type="match status" value="1"/>
</dbReference>
<name>A0A6J4H8H9_9ACTN</name>
<dbReference type="PROSITE" id="PS51371">
    <property type="entry name" value="CBS"/>
    <property type="match status" value="2"/>
</dbReference>
<reference evidence="4" key="1">
    <citation type="submission" date="2020-02" db="EMBL/GenBank/DDBJ databases">
        <authorList>
            <person name="Meier V. D."/>
        </authorList>
    </citation>
    <scope>NUCLEOTIDE SEQUENCE</scope>
    <source>
        <strain evidence="4">AVDCRST_MAG10</strain>
    </source>
</reference>
<protein>
    <recommendedName>
        <fullName evidence="3">CBS domain-containing protein</fullName>
    </recommendedName>
</protein>
<dbReference type="EMBL" id="CADCTB010000027">
    <property type="protein sequence ID" value="CAA9216603.1"/>
    <property type="molecule type" value="Genomic_DNA"/>
</dbReference>
<evidence type="ECO:0000256" key="1">
    <source>
        <dbReference type="ARBA" id="ARBA00022737"/>
    </source>
</evidence>
<dbReference type="InterPro" id="IPR000644">
    <property type="entry name" value="CBS_dom"/>
</dbReference>
<dbReference type="SMART" id="SM00116">
    <property type="entry name" value="CBS"/>
    <property type="match status" value="2"/>
</dbReference>
<feature type="domain" description="CBS" evidence="3">
    <location>
        <begin position="72"/>
        <end position="131"/>
    </location>
</feature>
<keyword evidence="1" id="KW-0677">Repeat</keyword>
<dbReference type="InterPro" id="IPR046342">
    <property type="entry name" value="CBS_dom_sf"/>
</dbReference>
<dbReference type="Gene3D" id="3.10.580.10">
    <property type="entry name" value="CBS-domain"/>
    <property type="match status" value="1"/>
</dbReference>
<gene>
    <name evidence="4" type="ORF">AVDCRST_MAG10-426</name>
</gene>
<sequence length="138" mass="14413">MQSIQEVMTPNPVTFSAAAPITDAARAMRDSGVGDVLVERDGVVCGIVTDRDIVVRVVAEDCDLNLVSLGDICTGTLVALSPTDSVEDAVRLMRTEALRRLPVCDDGHPVGIVSLGDLAVERDPGSVLADISAARPTS</sequence>
<evidence type="ECO:0000259" key="3">
    <source>
        <dbReference type="PROSITE" id="PS51371"/>
    </source>
</evidence>
<organism evidence="4">
    <name type="scientific">uncultured Acidimicrobiales bacterium</name>
    <dbReference type="NCBI Taxonomy" id="310071"/>
    <lineage>
        <taxon>Bacteria</taxon>
        <taxon>Bacillati</taxon>
        <taxon>Actinomycetota</taxon>
        <taxon>Acidimicrobiia</taxon>
        <taxon>Acidimicrobiales</taxon>
        <taxon>environmental samples</taxon>
    </lineage>
</organism>
<dbReference type="PANTHER" id="PTHR48108">
    <property type="entry name" value="CBS DOMAIN-CONTAINING PROTEIN CBSX2, CHLOROPLASTIC"/>
    <property type="match status" value="1"/>
</dbReference>
<proteinExistence type="predicted"/>
<dbReference type="PANTHER" id="PTHR48108:SF34">
    <property type="entry name" value="CBS DOMAIN-CONTAINING PROTEIN YHCV"/>
    <property type="match status" value="1"/>
</dbReference>